<feature type="DNA-binding region" description="H-T-H motif" evidence="4">
    <location>
        <begin position="35"/>
        <end position="54"/>
    </location>
</feature>
<dbReference type="InterPro" id="IPR023772">
    <property type="entry name" value="DNA-bd_HTH_TetR-type_CS"/>
</dbReference>
<proteinExistence type="predicted"/>
<gene>
    <name evidence="6" type="ORF">G4Z14_15190</name>
</gene>
<dbReference type="Proteomes" id="UP000477782">
    <property type="component" value="Unassembled WGS sequence"/>
</dbReference>
<evidence type="ECO:0000256" key="2">
    <source>
        <dbReference type="ARBA" id="ARBA00023125"/>
    </source>
</evidence>
<dbReference type="Pfam" id="PF14246">
    <property type="entry name" value="TetR_C_7"/>
    <property type="match status" value="1"/>
</dbReference>
<dbReference type="GO" id="GO:0000976">
    <property type="term" value="F:transcription cis-regulatory region binding"/>
    <property type="evidence" value="ECO:0007669"/>
    <property type="project" value="TreeGrafter"/>
</dbReference>
<feature type="domain" description="HTH tetR-type" evidence="5">
    <location>
        <begin position="12"/>
        <end position="72"/>
    </location>
</feature>
<dbReference type="PRINTS" id="PR00455">
    <property type="entry name" value="HTHTETR"/>
</dbReference>
<name>A0A6M0QY26_9RHOB</name>
<dbReference type="InterPro" id="IPR039536">
    <property type="entry name" value="TetR_C_Proteobacteria"/>
</dbReference>
<keyword evidence="1" id="KW-0805">Transcription regulation</keyword>
<dbReference type="EMBL" id="JAAIVJ010000011">
    <property type="protein sequence ID" value="NEY91643.1"/>
    <property type="molecule type" value="Genomic_DNA"/>
</dbReference>
<evidence type="ECO:0000259" key="5">
    <source>
        <dbReference type="PROSITE" id="PS50977"/>
    </source>
</evidence>
<dbReference type="Pfam" id="PF00440">
    <property type="entry name" value="TetR_N"/>
    <property type="match status" value="1"/>
</dbReference>
<dbReference type="GO" id="GO:0003700">
    <property type="term" value="F:DNA-binding transcription factor activity"/>
    <property type="evidence" value="ECO:0007669"/>
    <property type="project" value="TreeGrafter"/>
</dbReference>
<sequence>MTALPPRTRNRLAKERRILDSALKVFADQGYSGTSMDAIAALAGVSKPTLYQYFGSKEQLFGAIMAEQRDTMLGAFEEPDGLGLVPELWAFSWHYAGTVLRPEFLSLARLIIGEAQRFPEIGRAYQAAGPERMLAGMMDYLMARKAEGRLTFDDAEMAAEDLWGLVLSAPRNRALHDPENLPSRADLNRFITNGLRVFLKAYSTDPATDLAQLQALSEQGPAQGTP</sequence>
<evidence type="ECO:0000256" key="4">
    <source>
        <dbReference type="PROSITE-ProRule" id="PRU00335"/>
    </source>
</evidence>
<dbReference type="PANTHER" id="PTHR30055:SF146">
    <property type="entry name" value="HTH-TYPE TRANSCRIPTIONAL DUAL REGULATOR CECR"/>
    <property type="match status" value="1"/>
</dbReference>
<evidence type="ECO:0000256" key="1">
    <source>
        <dbReference type="ARBA" id="ARBA00023015"/>
    </source>
</evidence>
<protein>
    <submittedName>
        <fullName evidence="6">TetR/AcrR family transcriptional regulator</fullName>
    </submittedName>
</protein>
<dbReference type="InterPro" id="IPR050109">
    <property type="entry name" value="HTH-type_TetR-like_transc_reg"/>
</dbReference>
<accession>A0A6M0QY26</accession>
<evidence type="ECO:0000256" key="3">
    <source>
        <dbReference type="ARBA" id="ARBA00023163"/>
    </source>
</evidence>
<dbReference type="InterPro" id="IPR009057">
    <property type="entry name" value="Homeodomain-like_sf"/>
</dbReference>
<keyword evidence="7" id="KW-1185">Reference proteome</keyword>
<evidence type="ECO:0000313" key="7">
    <source>
        <dbReference type="Proteomes" id="UP000477782"/>
    </source>
</evidence>
<keyword evidence="2 4" id="KW-0238">DNA-binding</keyword>
<dbReference type="InterPro" id="IPR036271">
    <property type="entry name" value="Tet_transcr_reg_TetR-rel_C_sf"/>
</dbReference>
<dbReference type="PROSITE" id="PS50977">
    <property type="entry name" value="HTH_TETR_2"/>
    <property type="match status" value="1"/>
</dbReference>
<organism evidence="6 7">
    <name type="scientific">Tabrizicola oligotrophica</name>
    <dbReference type="NCBI Taxonomy" id="2710650"/>
    <lineage>
        <taxon>Bacteria</taxon>
        <taxon>Pseudomonadati</taxon>
        <taxon>Pseudomonadota</taxon>
        <taxon>Alphaproteobacteria</taxon>
        <taxon>Rhodobacterales</taxon>
        <taxon>Paracoccaceae</taxon>
        <taxon>Tabrizicola</taxon>
    </lineage>
</organism>
<dbReference type="SUPFAM" id="SSF46689">
    <property type="entry name" value="Homeodomain-like"/>
    <property type="match status" value="1"/>
</dbReference>
<dbReference type="PANTHER" id="PTHR30055">
    <property type="entry name" value="HTH-TYPE TRANSCRIPTIONAL REGULATOR RUTR"/>
    <property type="match status" value="1"/>
</dbReference>
<dbReference type="PROSITE" id="PS01081">
    <property type="entry name" value="HTH_TETR_1"/>
    <property type="match status" value="1"/>
</dbReference>
<dbReference type="InterPro" id="IPR001647">
    <property type="entry name" value="HTH_TetR"/>
</dbReference>
<evidence type="ECO:0000313" key="6">
    <source>
        <dbReference type="EMBL" id="NEY91643.1"/>
    </source>
</evidence>
<dbReference type="RefSeq" id="WP_164627269.1">
    <property type="nucleotide sequence ID" value="NZ_JAAIVJ010000011.1"/>
</dbReference>
<dbReference type="AlphaFoldDB" id="A0A6M0QY26"/>
<dbReference type="Gene3D" id="1.10.357.10">
    <property type="entry name" value="Tetracycline Repressor, domain 2"/>
    <property type="match status" value="1"/>
</dbReference>
<keyword evidence="3" id="KW-0804">Transcription</keyword>
<comment type="caution">
    <text evidence="6">The sequence shown here is derived from an EMBL/GenBank/DDBJ whole genome shotgun (WGS) entry which is preliminary data.</text>
</comment>
<dbReference type="FunFam" id="1.10.10.60:FF:000141">
    <property type="entry name" value="TetR family transcriptional regulator"/>
    <property type="match status" value="1"/>
</dbReference>
<reference evidence="6 7" key="1">
    <citation type="submission" date="2020-02" db="EMBL/GenBank/DDBJ databases">
        <authorList>
            <person name="Chen W.-M."/>
        </authorList>
    </citation>
    <scope>NUCLEOTIDE SEQUENCE [LARGE SCALE GENOMIC DNA]</scope>
    <source>
        <strain evidence="6 7">KMS-5</strain>
    </source>
</reference>
<dbReference type="SUPFAM" id="SSF48498">
    <property type="entry name" value="Tetracyclin repressor-like, C-terminal domain"/>
    <property type="match status" value="1"/>
</dbReference>